<name>A0A1N6F8P6_9PROT</name>
<dbReference type="CDD" id="cd18720">
    <property type="entry name" value="PIN_YqxD-like"/>
    <property type="match status" value="1"/>
</dbReference>
<dbReference type="EMBL" id="FSRO01000001">
    <property type="protein sequence ID" value="SIN91620.1"/>
    <property type="molecule type" value="Genomic_DNA"/>
</dbReference>
<dbReference type="RefSeq" id="WP_028462214.1">
    <property type="nucleotide sequence ID" value="NZ_FSRO01000001.1"/>
</dbReference>
<dbReference type="AlphaFoldDB" id="A0A1N6F8P6"/>
<evidence type="ECO:0000256" key="2">
    <source>
        <dbReference type="HAMAP-Rule" id="MF_00489"/>
    </source>
</evidence>
<dbReference type="PANTHER" id="PTHR35146:SF1">
    <property type="entry name" value="UPF0178 PROTEIN YAII"/>
    <property type="match status" value="1"/>
</dbReference>
<dbReference type="Proteomes" id="UP000185062">
    <property type="component" value="Unassembled WGS sequence"/>
</dbReference>
<proteinExistence type="inferred from homology"/>
<evidence type="ECO:0000256" key="1">
    <source>
        <dbReference type="ARBA" id="ARBA00008522"/>
    </source>
</evidence>
<accession>A0A1N6F8P6</accession>
<dbReference type="HAMAP" id="MF_00489">
    <property type="entry name" value="UPF0178"/>
    <property type="match status" value="1"/>
</dbReference>
<reference evidence="3 4" key="1">
    <citation type="submission" date="2016-12" db="EMBL/GenBank/DDBJ databases">
        <authorList>
            <person name="Song W.-J."/>
            <person name="Kurnit D.M."/>
        </authorList>
    </citation>
    <scope>NUCLEOTIDE SEQUENCE [LARGE SCALE GENOMIC DNA]</scope>
    <source>
        <strain evidence="3 4">ATCC 49181</strain>
    </source>
</reference>
<comment type="similarity">
    <text evidence="1 2">Belongs to the UPF0178 family.</text>
</comment>
<protein>
    <recommendedName>
        <fullName evidence="2">UPF0178 protein SAMN02743940_0145</fullName>
    </recommendedName>
</protein>
<sequence>MHIWVDADACPVVIKNVLFRAAQRWKRPLTLVANQVLYTPPSLLIRAIQVPRGFDVADDYIVLHASVGDLVVTGDIPLAAQLVDKEAFVLSPRGELFSVDNIHERLSMRDMMEELRSAGVETGGPAAFSQSDQREFANALDRLMMKLSQTAS</sequence>
<gene>
    <name evidence="3" type="ORF">SAMN02743940_0145</name>
</gene>
<keyword evidence="4" id="KW-1185">Reference proteome</keyword>
<dbReference type="PANTHER" id="PTHR35146">
    <property type="entry name" value="UPF0178 PROTEIN YAII"/>
    <property type="match status" value="1"/>
</dbReference>
<organism evidence="3 4">
    <name type="scientific">Nitrosomonas cryotolerans ATCC 49181</name>
    <dbReference type="NCBI Taxonomy" id="1131553"/>
    <lineage>
        <taxon>Bacteria</taxon>
        <taxon>Pseudomonadati</taxon>
        <taxon>Pseudomonadota</taxon>
        <taxon>Betaproteobacteria</taxon>
        <taxon>Nitrosomonadales</taxon>
        <taxon>Nitrosomonadaceae</taxon>
        <taxon>Nitrosomonas</taxon>
    </lineage>
</organism>
<evidence type="ECO:0000313" key="4">
    <source>
        <dbReference type="Proteomes" id="UP000185062"/>
    </source>
</evidence>
<dbReference type="NCBIfam" id="NF001095">
    <property type="entry name" value="PRK00124.1"/>
    <property type="match status" value="1"/>
</dbReference>
<dbReference type="eggNOG" id="COG1671">
    <property type="taxonomic scope" value="Bacteria"/>
</dbReference>
<dbReference type="Pfam" id="PF02639">
    <property type="entry name" value="DUF188"/>
    <property type="match status" value="1"/>
</dbReference>
<evidence type="ECO:0000313" key="3">
    <source>
        <dbReference type="EMBL" id="SIN91620.1"/>
    </source>
</evidence>
<dbReference type="InterPro" id="IPR003791">
    <property type="entry name" value="UPF0178"/>
</dbReference>